<feature type="region of interest" description="Disordered" evidence="5">
    <location>
        <begin position="324"/>
        <end position="345"/>
    </location>
</feature>
<dbReference type="PANTHER" id="PTHR43531:SF11">
    <property type="entry name" value="METHYL-ACCEPTING CHEMOTAXIS PROTEIN 3"/>
    <property type="match status" value="1"/>
</dbReference>
<dbReference type="InterPro" id="IPR004090">
    <property type="entry name" value="Chemotax_Me-accpt_rcpt"/>
</dbReference>
<evidence type="ECO:0000256" key="1">
    <source>
        <dbReference type="ARBA" id="ARBA00004370"/>
    </source>
</evidence>
<evidence type="ECO:0000256" key="6">
    <source>
        <dbReference type="SAM" id="Phobius"/>
    </source>
</evidence>
<dbReference type="OrthoDB" id="9765776at2"/>
<dbReference type="Pfam" id="PF00015">
    <property type="entry name" value="MCPsignal"/>
    <property type="match status" value="1"/>
</dbReference>
<dbReference type="GO" id="GO:0006935">
    <property type="term" value="P:chemotaxis"/>
    <property type="evidence" value="ECO:0007669"/>
    <property type="project" value="UniProtKB-KW"/>
</dbReference>
<dbReference type="PROSITE" id="PS50111">
    <property type="entry name" value="CHEMOTAXIS_TRANSDUC_2"/>
    <property type="match status" value="1"/>
</dbReference>
<dbReference type="SMART" id="SM00304">
    <property type="entry name" value="HAMP"/>
    <property type="match status" value="2"/>
</dbReference>
<keyword evidence="6" id="KW-0472">Membrane</keyword>
<accession>A0A1G5R5P0</accession>
<evidence type="ECO:0000313" key="10">
    <source>
        <dbReference type="Proteomes" id="UP000198767"/>
    </source>
</evidence>
<evidence type="ECO:0000256" key="3">
    <source>
        <dbReference type="ARBA" id="ARBA00029447"/>
    </source>
</evidence>
<dbReference type="PANTHER" id="PTHR43531">
    <property type="entry name" value="PROTEIN ICFG"/>
    <property type="match status" value="1"/>
</dbReference>
<protein>
    <submittedName>
        <fullName evidence="9">Methyl-accepting chemotaxis protein</fullName>
    </submittedName>
</protein>
<dbReference type="CDD" id="cd11386">
    <property type="entry name" value="MCP_signal"/>
    <property type="match status" value="1"/>
</dbReference>
<evidence type="ECO:0000259" key="7">
    <source>
        <dbReference type="PROSITE" id="PS50111"/>
    </source>
</evidence>
<keyword evidence="6" id="KW-0812">Transmembrane</keyword>
<comment type="subcellular location">
    <subcellularLocation>
        <location evidence="1">Membrane</location>
    </subcellularLocation>
</comment>
<dbReference type="SUPFAM" id="SSF58104">
    <property type="entry name" value="Methyl-accepting chemotaxis protein (MCP) signaling domain"/>
    <property type="match status" value="1"/>
</dbReference>
<dbReference type="InterPro" id="IPR003660">
    <property type="entry name" value="HAMP_dom"/>
</dbReference>
<dbReference type="FunFam" id="1.10.287.950:FF:000001">
    <property type="entry name" value="Methyl-accepting chemotaxis sensory transducer"/>
    <property type="match status" value="1"/>
</dbReference>
<feature type="compositionally biased region" description="Polar residues" evidence="5">
    <location>
        <begin position="324"/>
        <end position="336"/>
    </location>
</feature>
<dbReference type="PROSITE" id="PS50885">
    <property type="entry name" value="HAMP"/>
    <property type="match status" value="2"/>
</dbReference>
<keyword evidence="2" id="KW-0145">Chemotaxis</keyword>
<dbReference type="SUPFAM" id="SSF158472">
    <property type="entry name" value="HAMP domain-like"/>
    <property type="match status" value="1"/>
</dbReference>
<dbReference type="PRINTS" id="PR00260">
    <property type="entry name" value="CHEMTRNSDUCR"/>
</dbReference>
<reference evidence="9 10" key="1">
    <citation type="submission" date="2016-10" db="EMBL/GenBank/DDBJ databases">
        <authorList>
            <person name="de Groot N.N."/>
        </authorList>
    </citation>
    <scope>NUCLEOTIDE SEQUENCE [LARGE SCALE GENOMIC DNA]</scope>
    <source>
        <strain evidence="9 10">U95</strain>
    </source>
</reference>
<evidence type="ECO:0000256" key="2">
    <source>
        <dbReference type="ARBA" id="ARBA00022500"/>
    </source>
</evidence>
<evidence type="ECO:0000256" key="4">
    <source>
        <dbReference type="PROSITE-ProRule" id="PRU00284"/>
    </source>
</evidence>
<dbReference type="AlphaFoldDB" id="A0A1G5R5P0"/>
<dbReference type="Proteomes" id="UP000198767">
    <property type="component" value="Unassembled WGS sequence"/>
</dbReference>
<dbReference type="GO" id="GO:0016020">
    <property type="term" value="C:membrane"/>
    <property type="evidence" value="ECO:0007669"/>
    <property type="project" value="UniProtKB-SubCell"/>
</dbReference>
<feature type="domain" description="Methyl-accepting transducer" evidence="7">
    <location>
        <begin position="319"/>
        <end position="548"/>
    </location>
</feature>
<dbReference type="EMBL" id="FMWG01000009">
    <property type="protein sequence ID" value="SCZ69276.1"/>
    <property type="molecule type" value="Genomic_DNA"/>
</dbReference>
<dbReference type="STRING" id="1156985.SAMN04488118_10912"/>
<organism evidence="9 10">
    <name type="scientific">Epibacterium ulvae</name>
    <dbReference type="NCBI Taxonomy" id="1156985"/>
    <lineage>
        <taxon>Bacteria</taxon>
        <taxon>Pseudomonadati</taxon>
        <taxon>Pseudomonadota</taxon>
        <taxon>Alphaproteobacteria</taxon>
        <taxon>Rhodobacterales</taxon>
        <taxon>Roseobacteraceae</taxon>
        <taxon>Epibacterium</taxon>
    </lineage>
</organism>
<dbReference type="GO" id="GO:0004888">
    <property type="term" value="F:transmembrane signaling receptor activity"/>
    <property type="evidence" value="ECO:0007669"/>
    <property type="project" value="InterPro"/>
</dbReference>
<keyword evidence="10" id="KW-1185">Reference proteome</keyword>
<evidence type="ECO:0000259" key="8">
    <source>
        <dbReference type="PROSITE" id="PS50885"/>
    </source>
</evidence>
<evidence type="ECO:0000313" key="9">
    <source>
        <dbReference type="EMBL" id="SCZ69276.1"/>
    </source>
</evidence>
<feature type="domain" description="HAMP" evidence="8">
    <location>
        <begin position="268"/>
        <end position="314"/>
    </location>
</feature>
<comment type="similarity">
    <text evidence="3">Belongs to the methyl-accepting chemotaxis (MCP) protein family.</text>
</comment>
<feature type="domain" description="HAMP" evidence="8">
    <location>
        <begin position="199"/>
        <end position="252"/>
    </location>
</feature>
<dbReference type="InterPro" id="IPR051310">
    <property type="entry name" value="MCP_chemotaxis"/>
</dbReference>
<dbReference type="SMART" id="SM00283">
    <property type="entry name" value="MA"/>
    <property type="match status" value="1"/>
</dbReference>
<sequence>MTKSETPRAFSGMSLFVKCMLLTVFCSLSLALILTLSSEYAQKTTVEHGVKSLGRTMTVEVASTSGGMIRFANIDPLIERFDGVLARTEQRATYGVALNNDGDVLVEVGQASPADQAYLRNAAIKAFESGELQLSEDGRFATAPSMVGVDGSNIVGSVGFIWTPDVDLALLKRQRLMALVLATVAFIGLAGLTALALHRIMGIPLKSIDTSITEIADGDYSHSDAYTARGDDIGRISRHLEQLKSQLKKGREAEAARIATQDEQKAVVVKLADHLHGLAEGNLNKTIKTPFPDSYEQLRLNFNEMVTQMRTIISTAADNSASIQEGAKNISQSSDELSQRTESQAATLEQTAAALDELTASVRSAADGARSVEKIVSEARDEAHNSGEVVQNAVTAMTEIEQSSSHISQIISVIDDIAFQTNLLALNAGVEAARAGEAGRGFAVVASEVRALAQRSSDAAMEIKTLIGSSSQQVERGVDLVGKAGGALNSIVERVGHISSLISEIAEGAAEQSTGLAEINTGMIQLDKVTQQNAAMVEEATAASHMLESDAGKLGQLVRHFNVGTAVPSQLPITRGAKSVPSAPMIAKVVNG</sequence>
<keyword evidence="4" id="KW-0807">Transducer</keyword>
<proteinExistence type="inferred from homology"/>
<dbReference type="Gene3D" id="6.10.340.10">
    <property type="match status" value="1"/>
</dbReference>
<gene>
    <name evidence="9" type="ORF">SAMN04488118_10912</name>
</gene>
<keyword evidence="6" id="KW-1133">Transmembrane helix</keyword>
<dbReference type="GO" id="GO:0007165">
    <property type="term" value="P:signal transduction"/>
    <property type="evidence" value="ECO:0007669"/>
    <property type="project" value="UniProtKB-KW"/>
</dbReference>
<dbReference type="InterPro" id="IPR004089">
    <property type="entry name" value="MCPsignal_dom"/>
</dbReference>
<feature type="transmembrane region" description="Helical" evidence="6">
    <location>
        <begin position="176"/>
        <end position="197"/>
    </location>
</feature>
<name>A0A1G5R5P0_9RHOB</name>
<dbReference type="Gene3D" id="1.10.287.950">
    <property type="entry name" value="Methyl-accepting chemotaxis protein"/>
    <property type="match status" value="1"/>
</dbReference>
<evidence type="ECO:0000256" key="5">
    <source>
        <dbReference type="SAM" id="MobiDB-lite"/>
    </source>
</evidence>